<dbReference type="EMBL" id="CP019336">
    <property type="protein sequence ID" value="AUC23427.1"/>
    <property type="molecule type" value="Genomic_DNA"/>
</dbReference>
<evidence type="ECO:0000313" key="3">
    <source>
        <dbReference type="Proteomes" id="UP000232721"/>
    </source>
</evidence>
<keyword evidence="1" id="KW-1133">Transmembrane helix</keyword>
<proteinExistence type="predicted"/>
<evidence type="ECO:0000313" key="2">
    <source>
        <dbReference type="EMBL" id="AUC23427.1"/>
    </source>
</evidence>
<evidence type="ECO:0008006" key="4">
    <source>
        <dbReference type="Google" id="ProtNLM"/>
    </source>
</evidence>
<reference evidence="2 3" key="1">
    <citation type="submission" date="2017-02" db="EMBL/GenBank/DDBJ databases">
        <title>Trade-off between light-utilization and light-protection in marine flavobacteria.</title>
        <authorList>
            <person name="Kumagai Y."/>
            <person name="Yoshizawa S."/>
            <person name="Kogure K."/>
            <person name="Iwasaki W."/>
        </authorList>
    </citation>
    <scope>NUCLEOTIDE SEQUENCE [LARGE SCALE GENOMIC DNA]</scope>
    <source>
        <strain evidence="2 3">KCTC 23670</strain>
    </source>
</reference>
<keyword evidence="1" id="KW-0812">Transmembrane</keyword>
<keyword evidence="3" id="KW-1185">Reference proteome</keyword>
<dbReference type="Proteomes" id="UP000232721">
    <property type="component" value="Chromosome"/>
</dbReference>
<protein>
    <recommendedName>
        <fullName evidence="4">SMODS and SLOG-associating 2TM effector domain-containing protein</fullName>
    </recommendedName>
</protein>
<dbReference type="RefSeq" id="WP_208889468.1">
    <property type="nucleotide sequence ID" value="NZ_CP019336.1"/>
</dbReference>
<keyword evidence="1" id="KW-0472">Membrane</keyword>
<evidence type="ECO:0000256" key="1">
    <source>
        <dbReference type="SAM" id="Phobius"/>
    </source>
</evidence>
<sequence>MKDINIRDLINLATQEVTDPEAELKKVYEWHHERKLMIIKGTISIAISLIVALAIAFFKSELKIDNTTMLYPLGFSLLTMSYGFYELYRVSKLGRKYIASITLLNRFKQITPFLALYRSALNNE</sequence>
<accession>A0ABN5FAX4</accession>
<organism evidence="2 3">
    <name type="scientific">Polaribacter sejongensis</name>
    <dbReference type="NCBI Taxonomy" id="985043"/>
    <lineage>
        <taxon>Bacteria</taxon>
        <taxon>Pseudomonadati</taxon>
        <taxon>Bacteroidota</taxon>
        <taxon>Flavobacteriia</taxon>
        <taxon>Flavobacteriales</taxon>
        <taxon>Flavobacteriaceae</taxon>
    </lineage>
</organism>
<feature type="transmembrane region" description="Helical" evidence="1">
    <location>
        <begin position="36"/>
        <end position="58"/>
    </location>
</feature>
<feature type="transmembrane region" description="Helical" evidence="1">
    <location>
        <begin position="70"/>
        <end position="88"/>
    </location>
</feature>
<name>A0ABN5FAX4_9FLAO</name>
<gene>
    <name evidence="2" type="ORF">BTO15_15545</name>
</gene>